<evidence type="ECO:0000313" key="4">
    <source>
        <dbReference type="EMBL" id="VFB15965.1"/>
    </source>
</evidence>
<dbReference type="Proteomes" id="UP000377798">
    <property type="component" value="Unassembled WGS sequence"/>
</dbReference>
<evidence type="ECO:0000313" key="5">
    <source>
        <dbReference type="Proteomes" id="UP000377798"/>
    </source>
</evidence>
<proteinExistence type="predicted"/>
<sequence length="234" mass="25658">MKFSKKLVVLCLVALLFISSSIYAVSKMATIKVLYDNIKIVVNGKEVVFGKDLNGNRIEPFVHNGVTYLPVRAVGEALGQEVNWDGDSKTVYVGDTKPVKNEPKIKMMADAIPSFSDTNAYAVNSQDRDTVSLAGIEYKSGFVFSTNLYRNASANFNLEDKYLNITGKLGADKEGTEINVKFIGDGVVLQDYNIISGRLPIDVNLNVSGVHHLKIEVKTKACVSDLVFADVKIK</sequence>
<dbReference type="InterPro" id="IPR012854">
    <property type="entry name" value="Cu_amine_oxidase-like_N"/>
</dbReference>
<dbReference type="SUPFAM" id="SSF55383">
    <property type="entry name" value="Copper amine oxidase, domain N"/>
    <property type="match status" value="1"/>
</dbReference>
<dbReference type="InterPro" id="IPR008979">
    <property type="entry name" value="Galactose-bd-like_sf"/>
</dbReference>
<dbReference type="Pfam" id="PF07833">
    <property type="entry name" value="Cu_amine_oxidN1"/>
    <property type="match status" value="1"/>
</dbReference>
<dbReference type="Gene3D" id="2.60.120.1060">
    <property type="entry name" value="NPCBM/NEW2 domain"/>
    <property type="match status" value="1"/>
</dbReference>
<dbReference type="InterPro" id="IPR036582">
    <property type="entry name" value="Mao_N_sf"/>
</dbReference>
<dbReference type="Gene3D" id="3.30.457.10">
    <property type="entry name" value="Copper amine oxidase-like, N-terminal domain"/>
    <property type="match status" value="1"/>
</dbReference>
<dbReference type="InterPro" id="IPR038637">
    <property type="entry name" value="NPCBM_sf"/>
</dbReference>
<feature type="domain" description="Glycosyl hydrolase family 98 putative carbohydrate-binding module" evidence="3">
    <location>
        <begin position="125"/>
        <end position="220"/>
    </location>
</feature>
<dbReference type="InterPro" id="IPR013222">
    <property type="entry name" value="Glyco_hyd_98_carb-bd"/>
</dbReference>
<evidence type="ECO:0000259" key="3">
    <source>
        <dbReference type="Pfam" id="PF08305"/>
    </source>
</evidence>
<dbReference type="Pfam" id="PF08305">
    <property type="entry name" value="NPCBM"/>
    <property type="match status" value="1"/>
</dbReference>
<dbReference type="AlphaFoldDB" id="A0A8H2ME03"/>
<dbReference type="RefSeq" id="WP_131748413.1">
    <property type="nucleotide sequence ID" value="NZ_CAACYI010000001.1"/>
</dbReference>
<reference evidence="4 5" key="1">
    <citation type="submission" date="2019-02" db="EMBL/GenBank/DDBJ databases">
        <authorList>
            <consortium name="Pathogen Informatics"/>
        </authorList>
    </citation>
    <scope>NUCLEOTIDE SEQUENCE [LARGE SCALE GENOMIC DNA]</scope>
    <source>
        <strain evidence="4 5">3012STDY7089603</strain>
    </source>
</reference>
<keyword evidence="5" id="KW-1185">Reference proteome</keyword>
<evidence type="ECO:0000256" key="1">
    <source>
        <dbReference type="SAM" id="SignalP"/>
    </source>
</evidence>
<accession>A0A8H2ME03</accession>
<dbReference type="SUPFAM" id="SSF49785">
    <property type="entry name" value="Galactose-binding domain-like"/>
    <property type="match status" value="1"/>
</dbReference>
<keyword evidence="1" id="KW-0732">Signal</keyword>
<dbReference type="EMBL" id="CAACYI010000001">
    <property type="protein sequence ID" value="VFB15965.1"/>
    <property type="molecule type" value="Genomic_DNA"/>
</dbReference>
<evidence type="ECO:0000259" key="2">
    <source>
        <dbReference type="Pfam" id="PF07833"/>
    </source>
</evidence>
<feature type="domain" description="Copper amine oxidase-like N-terminal" evidence="2">
    <location>
        <begin position="57"/>
        <end position="107"/>
    </location>
</feature>
<feature type="signal peptide" evidence="1">
    <location>
        <begin position="1"/>
        <end position="24"/>
    </location>
</feature>
<gene>
    <name evidence="4" type="ORF">NCTC13150_00474</name>
</gene>
<comment type="caution">
    <text evidence="4">The sequence shown here is derived from an EMBL/GenBank/DDBJ whole genome shotgun (WGS) entry which is preliminary data.</text>
</comment>
<name>A0A8H2ME03_9FIRM</name>
<feature type="chain" id="PRO_5039225889" evidence="1">
    <location>
        <begin position="25"/>
        <end position="234"/>
    </location>
</feature>
<protein>
    <submittedName>
        <fullName evidence="4">Copper amine oxidase N-terminal domain</fullName>
    </submittedName>
</protein>
<organism evidence="4 5">
    <name type="scientific">Urinicoccus massiliensis</name>
    <dbReference type="NCBI Taxonomy" id="1723382"/>
    <lineage>
        <taxon>Bacteria</taxon>
        <taxon>Bacillati</taxon>
        <taxon>Bacillota</taxon>
        <taxon>Tissierellia</taxon>
        <taxon>Tissierellales</taxon>
        <taxon>Peptoniphilaceae</taxon>
        <taxon>Urinicoccus</taxon>
    </lineage>
</organism>